<sequence>MLYGYRLIILLLLLFSLSIYAVREILLLEGVLLRRVEIENEKRLLRRASQQAQVF</sequence>
<evidence type="ECO:0000313" key="2">
    <source>
        <dbReference type="Proteomes" id="UP000289738"/>
    </source>
</evidence>
<keyword evidence="2" id="KW-1185">Reference proteome</keyword>
<name>A0A444XMB1_ARAHY</name>
<accession>A0A444XMB1</accession>
<proteinExistence type="predicted"/>
<dbReference type="EMBL" id="SDMP01000019">
    <property type="protein sequence ID" value="RYQ90811.1"/>
    <property type="molecule type" value="Genomic_DNA"/>
</dbReference>
<protein>
    <submittedName>
        <fullName evidence="1">Uncharacterized protein</fullName>
    </submittedName>
</protein>
<comment type="caution">
    <text evidence="1">The sequence shown here is derived from an EMBL/GenBank/DDBJ whole genome shotgun (WGS) entry which is preliminary data.</text>
</comment>
<dbReference type="AlphaFoldDB" id="A0A444XMB1"/>
<dbReference type="Proteomes" id="UP000289738">
    <property type="component" value="Chromosome B09"/>
</dbReference>
<evidence type="ECO:0000313" key="1">
    <source>
        <dbReference type="EMBL" id="RYQ90811.1"/>
    </source>
</evidence>
<gene>
    <name evidence="1" type="ORF">Ahy_B09g096796</name>
</gene>
<reference evidence="1 2" key="1">
    <citation type="submission" date="2019-01" db="EMBL/GenBank/DDBJ databases">
        <title>Sequencing of cultivated peanut Arachis hypogaea provides insights into genome evolution and oil improvement.</title>
        <authorList>
            <person name="Chen X."/>
        </authorList>
    </citation>
    <scope>NUCLEOTIDE SEQUENCE [LARGE SCALE GENOMIC DNA]</scope>
    <source>
        <strain evidence="2">cv. Fuhuasheng</strain>
        <tissue evidence="1">Leaves</tissue>
    </source>
</reference>
<organism evidence="1 2">
    <name type="scientific">Arachis hypogaea</name>
    <name type="common">Peanut</name>
    <dbReference type="NCBI Taxonomy" id="3818"/>
    <lineage>
        <taxon>Eukaryota</taxon>
        <taxon>Viridiplantae</taxon>
        <taxon>Streptophyta</taxon>
        <taxon>Embryophyta</taxon>
        <taxon>Tracheophyta</taxon>
        <taxon>Spermatophyta</taxon>
        <taxon>Magnoliopsida</taxon>
        <taxon>eudicotyledons</taxon>
        <taxon>Gunneridae</taxon>
        <taxon>Pentapetalae</taxon>
        <taxon>rosids</taxon>
        <taxon>fabids</taxon>
        <taxon>Fabales</taxon>
        <taxon>Fabaceae</taxon>
        <taxon>Papilionoideae</taxon>
        <taxon>50 kb inversion clade</taxon>
        <taxon>dalbergioids sensu lato</taxon>
        <taxon>Dalbergieae</taxon>
        <taxon>Pterocarpus clade</taxon>
        <taxon>Arachis</taxon>
    </lineage>
</organism>